<reference evidence="1 2" key="1">
    <citation type="submission" date="2019-04" db="EMBL/GenBank/DDBJ databases">
        <title>Complete genome sequence of Agrobacterium tumefaciens CFBP6624.</title>
        <authorList>
            <person name="Haryono M."/>
            <person name="Lin Y.-C."/>
            <person name="Lai E.-M."/>
            <person name="Kuo C.-H."/>
        </authorList>
    </citation>
    <scope>NUCLEOTIDE SEQUENCE [LARGE SCALE GENOMIC DNA]</scope>
    <source>
        <strain evidence="1 2">CFBP6624</strain>
    </source>
</reference>
<dbReference type="AlphaFoldDB" id="A0AAE6EMC6"/>
<evidence type="ECO:0000313" key="2">
    <source>
        <dbReference type="Proteomes" id="UP000298646"/>
    </source>
</evidence>
<sequence>MSSDFFIFIFMRKALPSLWMTRDALAAQMKGPAASIKNSLAKLNGYKKWHFSAFSAGILSDLYSRIGEIDIRSKSRPEIPSSWCQVNAGKRAAN</sequence>
<protein>
    <submittedName>
        <fullName evidence="1">Uncharacterized protein</fullName>
    </submittedName>
</protein>
<organism evidence="1 2">
    <name type="scientific">Agrobacterium tumefaciens</name>
    <dbReference type="NCBI Taxonomy" id="358"/>
    <lineage>
        <taxon>Bacteria</taxon>
        <taxon>Pseudomonadati</taxon>
        <taxon>Pseudomonadota</taxon>
        <taxon>Alphaproteobacteria</taxon>
        <taxon>Hyphomicrobiales</taxon>
        <taxon>Rhizobiaceae</taxon>
        <taxon>Rhizobium/Agrobacterium group</taxon>
        <taxon>Agrobacterium</taxon>
        <taxon>Agrobacterium tumefaciens complex</taxon>
    </lineage>
</organism>
<accession>A0AAE6EMC6</accession>
<proteinExistence type="predicted"/>
<name>A0AAE6EMC6_AGRTU</name>
<dbReference type="RefSeq" id="WP_137087075.1">
    <property type="nucleotide sequence ID" value="NZ_CP039908.1"/>
</dbReference>
<evidence type="ECO:0000313" key="1">
    <source>
        <dbReference type="EMBL" id="QCM02359.1"/>
    </source>
</evidence>
<gene>
    <name evidence="1" type="ORF">CFBP6624_19390</name>
</gene>
<dbReference type="EMBL" id="CP039908">
    <property type="protein sequence ID" value="QCM02359.1"/>
    <property type="molecule type" value="Genomic_DNA"/>
</dbReference>
<dbReference type="Proteomes" id="UP000298646">
    <property type="component" value="Chromosome linear"/>
</dbReference>